<evidence type="ECO:0000313" key="2">
    <source>
        <dbReference type="EMBL" id="KAF0919870.1"/>
    </source>
</evidence>
<reference evidence="2 3" key="1">
    <citation type="submission" date="2019-11" db="EMBL/GenBank/DDBJ databases">
        <title>Whole genome sequence of Oryza granulata.</title>
        <authorList>
            <person name="Li W."/>
        </authorList>
    </citation>
    <scope>NUCLEOTIDE SEQUENCE [LARGE SCALE GENOMIC DNA]</scope>
    <source>
        <strain evidence="3">cv. Menghai</strain>
        <tissue evidence="2">Leaf</tissue>
    </source>
</reference>
<name>A0A6G1E520_9ORYZ</name>
<dbReference type="Proteomes" id="UP000479710">
    <property type="component" value="Unassembled WGS sequence"/>
</dbReference>
<dbReference type="AlphaFoldDB" id="A0A6G1E520"/>
<protein>
    <submittedName>
        <fullName evidence="2">Uncharacterized protein</fullName>
    </submittedName>
</protein>
<evidence type="ECO:0000256" key="1">
    <source>
        <dbReference type="SAM" id="MobiDB-lite"/>
    </source>
</evidence>
<gene>
    <name evidence="2" type="ORF">E2562_032156</name>
</gene>
<feature type="region of interest" description="Disordered" evidence="1">
    <location>
        <begin position="91"/>
        <end position="115"/>
    </location>
</feature>
<comment type="caution">
    <text evidence="2">The sequence shown here is derived from an EMBL/GenBank/DDBJ whole genome shotgun (WGS) entry which is preliminary data.</text>
</comment>
<sequence>MAATVPEGTRSGEEVEEKAVAVAVTCARSSVMDLVNVGRRPGSYEETATMVGGARAQPGSRSVEGEPLPSSLSSWPPTPRCARFLRPTSGSAFTAGRRQGQAAADPGPQSPRWRSWAQPWIWSWKMHHG</sequence>
<organism evidence="2 3">
    <name type="scientific">Oryza meyeriana var. granulata</name>
    <dbReference type="NCBI Taxonomy" id="110450"/>
    <lineage>
        <taxon>Eukaryota</taxon>
        <taxon>Viridiplantae</taxon>
        <taxon>Streptophyta</taxon>
        <taxon>Embryophyta</taxon>
        <taxon>Tracheophyta</taxon>
        <taxon>Spermatophyta</taxon>
        <taxon>Magnoliopsida</taxon>
        <taxon>Liliopsida</taxon>
        <taxon>Poales</taxon>
        <taxon>Poaceae</taxon>
        <taxon>BOP clade</taxon>
        <taxon>Oryzoideae</taxon>
        <taxon>Oryzeae</taxon>
        <taxon>Oryzinae</taxon>
        <taxon>Oryza</taxon>
        <taxon>Oryza meyeriana</taxon>
    </lineage>
</organism>
<proteinExistence type="predicted"/>
<dbReference type="EMBL" id="SPHZ02000005">
    <property type="protein sequence ID" value="KAF0919870.1"/>
    <property type="molecule type" value="Genomic_DNA"/>
</dbReference>
<accession>A0A6G1E520</accession>
<keyword evidence="3" id="KW-1185">Reference proteome</keyword>
<feature type="region of interest" description="Disordered" evidence="1">
    <location>
        <begin position="46"/>
        <end position="79"/>
    </location>
</feature>
<evidence type="ECO:0000313" key="3">
    <source>
        <dbReference type="Proteomes" id="UP000479710"/>
    </source>
</evidence>